<keyword evidence="9 19" id="KW-0732">Signal</keyword>
<keyword evidence="22" id="KW-1185">Reference proteome</keyword>
<protein>
    <recommendedName>
        <fullName evidence="6">Autophagy-related protein 27</fullName>
    </recommendedName>
</protein>
<evidence type="ECO:0000256" key="18">
    <source>
        <dbReference type="SAM" id="Phobius"/>
    </source>
</evidence>
<dbReference type="GO" id="GO:0015031">
    <property type="term" value="P:protein transport"/>
    <property type="evidence" value="ECO:0007669"/>
    <property type="project" value="UniProtKB-KW"/>
</dbReference>
<dbReference type="Gene3D" id="2.70.130.10">
    <property type="entry name" value="Mannose-6-phosphate receptor binding domain"/>
    <property type="match status" value="1"/>
</dbReference>
<organism evidence="21 22">
    <name type="scientific">Entomortierella chlamydospora</name>
    <dbReference type="NCBI Taxonomy" id="101097"/>
    <lineage>
        <taxon>Eukaryota</taxon>
        <taxon>Fungi</taxon>
        <taxon>Fungi incertae sedis</taxon>
        <taxon>Mucoromycota</taxon>
        <taxon>Mortierellomycotina</taxon>
        <taxon>Mortierellomycetes</taxon>
        <taxon>Mortierellales</taxon>
        <taxon>Mortierellaceae</taxon>
        <taxon>Entomortierella</taxon>
    </lineage>
</organism>
<feature type="transmembrane region" description="Helical" evidence="18">
    <location>
        <begin position="218"/>
        <end position="239"/>
    </location>
</feature>
<feature type="chain" id="PRO_5040455210" description="Autophagy-related protein 27" evidence="19">
    <location>
        <begin position="28"/>
        <end position="289"/>
    </location>
</feature>
<dbReference type="GO" id="GO:0031966">
    <property type="term" value="C:mitochondrial membrane"/>
    <property type="evidence" value="ECO:0007669"/>
    <property type="project" value="UniProtKB-SubCell"/>
</dbReference>
<name>A0A9P6T3F8_9FUNG</name>
<evidence type="ECO:0000256" key="10">
    <source>
        <dbReference type="ARBA" id="ARBA00022927"/>
    </source>
</evidence>
<keyword evidence="15 18" id="KW-0472">Membrane</keyword>
<feature type="signal peptide" evidence="19">
    <location>
        <begin position="1"/>
        <end position="27"/>
    </location>
</feature>
<evidence type="ECO:0000313" key="21">
    <source>
        <dbReference type="EMBL" id="KAG0022372.1"/>
    </source>
</evidence>
<evidence type="ECO:0000256" key="15">
    <source>
        <dbReference type="ARBA" id="ARBA00023136"/>
    </source>
</evidence>
<evidence type="ECO:0000256" key="16">
    <source>
        <dbReference type="ARBA" id="ARBA00023157"/>
    </source>
</evidence>
<keyword evidence="14" id="KW-0496">Mitochondrion</keyword>
<dbReference type="PANTHER" id="PTHR15071">
    <property type="entry name" value="MANNOSE-6-PHOSPHATE RECEPTOR FAMILY MEMBER"/>
    <property type="match status" value="1"/>
</dbReference>
<evidence type="ECO:0000256" key="4">
    <source>
        <dbReference type="ARBA" id="ARBA00004614"/>
    </source>
</evidence>
<dbReference type="PANTHER" id="PTHR15071:SF13">
    <property type="entry name" value="AUTOPHAGY-RELATED PROTEIN 27"/>
    <property type="match status" value="1"/>
</dbReference>
<evidence type="ECO:0000313" key="22">
    <source>
        <dbReference type="Proteomes" id="UP000703661"/>
    </source>
</evidence>
<evidence type="ECO:0000259" key="20">
    <source>
        <dbReference type="PROSITE" id="PS51914"/>
    </source>
</evidence>
<evidence type="ECO:0000256" key="12">
    <source>
        <dbReference type="ARBA" id="ARBA00023006"/>
    </source>
</evidence>
<evidence type="ECO:0000256" key="8">
    <source>
        <dbReference type="ARBA" id="ARBA00022692"/>
    </source>
</evidence>
<gene>
    <name evidence="21" type="ORF">BGZ80_000395</name>
</gene>
<comment type="caution">
    <text evidence="21">The sequence shown here is derived from an EMBL/GenBank/DDBJ whole genome shotgun (WGS) entry which is preliminary data.</text>
</comment>
<evidence type="ECO:0000256" key="14">
    <source>
        <dbReference type="ARBA" id="ARBA00023128"/>
    </source>
</evidence>
<dbReference type="GO" id="GO:0006914">
    <property type="term" value="P:autophagy"/>
    <property type="evidence" value="ECO:0007669"/>
    <property type="project" value="UniProtKB-KW"/>
</dbReference>
<keyword evidence="16" id="KW-1015">Disulfide bond</keyword>
<evidence type="ECO:0000256" key="5">
    <source>
        <dbReference type="ARBA" id="ARBA00005363"/>
    </source>
</evidence>
<dbReference type="InterPro" id="IPR009011">
    <property type="entry name" value="Man6P_isomerase_rcpt-bd_dom_sf"/>
</dbReference>
<dbReference type="GO" id="GO:0030659">
    <property type="term" value="C:cytoplasmic vesicle membrane"/>
    <property type="evidence" value="ECO:0007669"/>
    <property type="project" value="UniProtKB-SubCell"/>
</dbReference>
<dbReference type="InterPro" id="IPR044865">
    <property type="entry name" value="MRH_dom"/>
</dbReference>
<keyword evidence="7" id="KW-0813">Transport</keyword>
<dbReference type="PROSITE" id="PS51914">
    <property type="entry name" value="MRH"/>
    <property type="match status" value="1"/>
</dbReference>
<evidence type="ECO:0000256" key="3">
    <source>
        <dbReference type="ARBA" id="ARBA00004472"/>
    </source>
</evidence>
<keyword evidence="10" id="KW-0653">Protein transport</keyword>
<dbReference type="InterPro" id="IPR018939">
    <property type="entry name" value="Autophagy-rel_prot_27"/>
</dbReference>
<evidence type="ECO:0000256" key="2">
    <source>
        <dbReference type="ARBA" id="ARBA00004358"/>
    </source>
</evidence>
<accession>A0A9P6T3F8</accession>
<sequence>MTRIVSHLAIVAITAITALHSVATAQADTTYDCEKISVDGNNYNISAFKATTYTLEGEPKVEYPSKIRVDYQLNPCQAIVVPEGEANSHCQAGAWVCQDVKLVPPEGDPNTIFLRTIAGSAPATETSPAREVAPSVALAEKLEDVKELPWNLTLKGGNIDGQDQSAIITFICDMAVTDSNVGPTLTKYENGVVYFSWKSSFACPQQTPAPVSEGMSSFGVFMTVLIVLGLIYLVAGAVYNYKVYGARGLDLLPNIDFWRDFPSLVVDVVRHIWDSVTGRVTNSRGYVSV</sequence>
<dbReference type="EMBL" id="JAAAID010000108">
    <property type="protein sequence ID" value="KAG0022372.1"/>
    <property type="molecule type" value="Genomic_DNA"/>
</dbReference>
<proteinExistence type="inferred from homology"/>
<keyword evidence="12" id="KW-0072">Autophagy</keyword>
<keyword evidence="8 18" id="KW-0812">Transmembrane</keyword>
<comment type="similarity">
    <text evidence="5">Belongs to the ATG27 family.</text>
</comment>
<evidence type="ECO:0000256" key="13">
    <source>
        <dbReference type="ARBA" id="ARBA00023034"/>
    </source>
</evidence>
<dbReference type="AlphaFoldDB" id="A0A9P6T3F8"/>
<reference evidence="21" key="1">
    <citation type="journal article" date="2020" name="Fungal Divers.">
        <title>Resolving the Mortierellaceae phylogeny through synthesis of multi-gene phylogenetics and phylogenomics.</title>
        <authorList>
            <person name="Vandepol N."/>
            <person name="Liber J."/>
            <person name="Desiro A."/>
            <person name="Na H."/>
            <person name="Kennedy M."/>
            <person name="Barry K."/>
            <person name="Grigoriev I.V."/>
            <person name="Miller A.N."/>
            <person name="O'Donnell K."/>
            <person name="Stajich J.E."/>
            <person name="Bonito G."/>
        </authorList>
    </citation>
    <scope>NUCLEOTIDE SEQUENCE</scope>
    <source>
        <strain evidence="21">NRRL 2769</strain>
    </source>
</reference>
<keyword evidence="13" id="KW-0333">Golgi apparatus</keyword>
<dbReference type="SUPFAM" id="SSF50911">
    <property type="entry name" value="Mannose 6-phosphate receptor domain"/>
    <property type="match status" value="1"/>
</dbReference>
<evidence type="ECO:0000256" key="11">
    <source>
        <dbReference type="ARBA" id="ARBA00022989"/>
    </source>
</evidence>
<feature type="domain" description="MRH" evidence="20">
    <location>
        <begin position="31"/>
        <end position="205"/>
    </location>
</feature>
<evidence type="ECO:0000256" key="7">
    <source>
        <dbReference type="ARBA" id="ARBA00022448"/>
    </source>
</evidence>
<evidence type="ECO:0000256" key="9">
    <source>
        <dbReference type="ARBA" id="ARBA00022729"/>
    </source>
</evidence>
<dbReference type="GO" id="GO:0034045">
    <property type="term" value="C:phagophore assembly site membrane"/>
    <property type="evidence" value="ECO:0007669"/>
    <property type="project" value="UniProtKB-SubCell"/>
</dbReference>
<keyword evidence="17" id="KW-0968">Cytoplasmic vesicle</keyword>
<dbReference type="OrthoDB" id="29460at2759"/>
<evidence type="ECO:0000256" key="19">
    <source>
        <dbReference type="SAM" id="SignalP"/>
    </source>
</evidence>
<evidence type="ECO:0000256" key="1">
    <source>
        <dbReference type="ARBA" id="ARBA00004304"/>
    </source>
</evidence>
<dbReference type="Proteomes" id="UP000703661">
    <property type="component" value="Unassembled WGS sequence"/>
</dbReference>
<evidence type="ECO:0000256" key="17">
    <source>
        <dbReference type="ARBA" id="ARBA00023329"/>
    </source>
</evidence>
<dbReference type="Pfam" id="PF09451">
    <property type="entry name" value="ATG27"/>
    <property type="match status" value="1"/>
</dbReference>
<keyword evidence="11 18" id="KW-1133">Transmembrane helix</keyword>
<dbReference type="GO" id="GO:0000139">
    <property type="term" value="C:Golgi membrane"/>
    <property type="evidence" value="ECO:0007669"/>
    <property type="project" value="UniProtKB-SubCell"/>
</dbReference>
<evidence type="ECO:0000256" key="6">
    <source>
        <dbReference type="ARBA" id="ARBA00013776"/>
    </source>
</evidence>
<comment type="subcellular location">
    <subcellularLocation>
        <location evidence="2">Cytoplasmic vesicle membrane</location>
        <topology evidence="2">Single-pass type I membrane protein</topology>
    </subcellularLocation>
    <subcellularLocation>
        <location evidence="4">Golgi apparatus membrane</location>
        <topology evidence="4">Single-pass type I membrane protein</topology>
    </subcellularLocation>
    <subcellularLocation>
        <location evidence="1">Mitochondrion membrane</location>
        <topology evidence="1">Single-pass membrane protein</topology>
    </subcellularLocation>
    <subcellularLocation>
        <location evidence="3">Preautophagosomal structure membrane</location>
        <topology evidence="3">Single-pass type I membrane protein</topology>
    </subcellularLocation>
</comment>